<organism evidence="1 2">
    <name type="scientific">Gossypium australe</name>
    <dbReference type="NCBI Taxonomy" id="47621"/>
    <lineage>
        <taxon>Eukaryota</taxon>
        <taxon>Viridiplantae</taxon>
        <taxon>Streptophyta</taxon>
        <taxon>Embryophyta</taxon>
        <taxon>Tracheophyta</taxon>
        <taxon>Spermatophyta</taxon>
        <taxon>Magnoliopsida</taxon>
        <taxon>eudicotyledons</taxon>
        <taxon>Gunneridae</taxon>
        <taxon>Pentapetalae</taxon>
        <taxon>rosids</taxon>
        <taxon>malvids</taxon>
        <taxon>Malvales</taxon>
        <taxon>Malvaceae</taxon>
        <taxon>Malvoideae</taxon>
        <taxon>Gossypium</taxon>
    </lineage>
</organism>
<comment type="caution">
    <text evidence="1">The sequence shown here is derived from an EMBL/GenBank/DDBJ whole genome shotgun (WGS) entry which is preliminary data.</text>
</comment>
<evidence type="ECO:0000313" key="1">
    <source>
        <dbReference type="EMBL" id="KAA3452456.1"/>
    </source>
</evidence>
<gene>
    <name evidence="1" type="ORF">EPI10_034404</name>
</gene>
<protein>
    <submittedName>
        <fullName evidence="1">Uncharacterized protein</fullName>
    </submittedName>
</protein>
<evidence type="ECO:0000313" key="2">
    <source>
        <dbReference type="Proteomes" id="UP000325315"/>
    </source>
</evidence>
<name>A0A5B6U6Q7_9ROSI</name>
<keyword evidence="2" id="KW-1185">Reference proteome</keyword>
<accession>A0A5B6U6Q7</accession>
<proteinExistence type="predicted"/>
<sequence length="51" mass="5653">MASSLAANQAKQWWMIFGLNTTSLHSIAYCKAKMEVFLGALVVHMVLLVLD</sequence>
<reference evidence="2" key="1">
    <citation type="journal article" date="2019" name="Plant Biotechnol. J.">
        <title>Genome sequencing of the Australian wild diploid species Gossypium australe highlights disease resistance and delayed gland morphogenesis.</title>
        <authorList>
            <person name="Cai Y."/>
            <person name="Cai X."/>
            <person name="Wang Q."/>
            <person name="Wang P."/>
            <person name="Zhang Y."/>
            <person name="Cai C."/>
            <person name="Xu Y."/>
            <person name="Wang K."/>
            <person name="Zhou Z."/>
            <person name="Wang C."/>
            <person name="Geng S."/>
            <person name="Li B."/>
            <person name="Dong Q."/>
            <person name="Hou Y."/>
            <person name="Wang H."/>
            <person name="Ai P."/>
            <person name="Liu Z."/>
            <person name="Yi F."/>
            <person name="Sun M."/>
            <person name="An G."/>
            <person name="Cheng J."/>
            <person name="Zhang Y."/>
            <person name="Shi Q."/>
            <person name="Xie Y."/>
            <person name="Shi X."/>
            <person name="Chang Y."/>
            <person name="Huang F."/>
            <person name="Chen Y."/>
            <person name="Hong S."/>
            <person name="Mi L."/>
            <person name="Sun Q."/>
            <person name="Zhang L."/>
            <person name="Zhou B."/>
            <person name="Peng R."/>
            <person name="Zhang X."/>
            <person name="Liu F."/>
        </authorList>
    </citation>
    <scope>NUCLEOTIDE SEQUENCE [LARGE SCALE GENOMIC DNA]</scope>
    <source>
        <strain evidence="2">cv. PA1801</strain>
    </source>
</reference>
<dbReference type="EMBL" id="SMMG02000027">
    <property type="protein sequence ID" value="KAA3452456.1"/>
    <property type="molecule type" value="Genomic_DNA"/>
</dbReference>
<dbReference type="AlphaFoldDB" id="A0A5B6U6Q7"/>
<dbReference type="Proteomes" id="UP000325315">
    <property type="component" value="Unassembled WGS sequence"/>
</dbReference>